<protein>
    <submittedName>
        <fullName evidence="1">Uncharacterized protein</fullName>
    </submittedName>
</protein>
<name>A0ABQ9I330_9NEOP</name>
<sequence length="352" mass="39407">MSFRILVVEPLIWDHDLAISKAGVIEVSMEQRRNEGAWKRETPEKTRRIVWHDSHMRKSDVWPPSFLGWARGNCYCSSEQFPSKLACDGERVDSGGAEGSEGRIEELEIQTDAAEAFKRSAKSTFISDADWEQIATSVDITMRQDPARLPLRQTGFNTQPGHSRIFACGNRAGRYRWSGGFLEDLPFPPSFHSRAAPYSPESPSSPLKLSLLRAAQISSLVYLTFLKIWRIVLRIPNIVIEHQRLLRVSHLQQCSHQHRDPRQQCPYFDACTGVKPLRLAAMSDDVKMTSKMAVGAAGGLIESGDLSGVAALPPYQLEKTTGLEDAQEYSGTRTLGAARHLEKCLRRCPTTL</sequence>
<reference evidence="1 2" key="1">
    <citation type="submission" date="2023-02" db="EMBL/GenBank/DDBJ databases">
        <title>LHISI_Scaffold_Assembly.</title>
        <authorList>
            <person name="Stuart O.P."/>
            <person name="Cleave R."/>
            <person name="Magrath M.J.L."/>
            <person name="Mikheyev A.S."/>
        </authorList>
    </citation>
    <scope>NUCLEOTIDE SEQUENCE [LARGE SCALE GENOMIC DNA]</scope>
    <source>
        <strain evidence="1">Daus_M_001</strain>
        <tissue evidence="1">Leg muscle</tissue>
    </source>
</reference>
<dbReference type="EMBL" id="JARBHB010000003">
    <property type="protein sequence ID" value="KAJ8890393.1"/>
    <property type="molecule type" value="Genomic_DNA"/>
</dbReference>
<evidence type="ECO:0000313" key="1">
    <source>
        <dbReference type="EMBL" id="KAJ8890393.1"/>
    </source>
</evidence>
<proteinExistence type="predicted"/>
<dbReference type="Proteomes" id="UP001159363">
    <property type="component" value="Chromosome 3"/>
</dbReference>
<evidence type="ECO:0000313" key="2">
    <source>
        <dbReference type="Proteomes" id="UP001159363"/>
    </source>
</evidence>
<gene>
    <name evidence="1" type="ORF">PR048_009901</name>
</gene>
<comment type="caution">
    <text evidence="1">The sequence shown here is derived from an EMBL/GenBank/DDBJ whole genome shotgun (WGS) entry which is preliminary data.</text>
</comment>
<organism evidence="1 2">
    <name type="scientific">Dryococelus australis</name>
    <dbReference type="NCBI Taxonomy" id="614101"/>
    <lineage>
        <taxon>Eukaryota</taxon>
        <taxon>Metazoa</taxon>
        <taxon>Ecdysozoa</taxon>
        <taxon>Arthropoda</taxon>
        <taxon>Hexapoda</taxon>
        <taxon>Insecta</taxon>
        <taxon>Pterygota</taxon>
        <taxon>Neoptera</taxon>
        <taxon>Polyneoptera</taxon>
        <taxon>Phasmatodea</taxon>
        <taxon>Verophasmatodea</taxon>
        <taxon>Anareolatae</taxon>
        <taxon>Phasmatidae</taxon>
        <taxon>Eurycanthinae</taxon>
        <taxon>Dryococelus</taxon>
    </lineage>
</organism>
<keyword evidence="2" id="KW-1185">Reference proteome</keyword>
<accession>A0ABQ9I330</accession>